<evidence type="ECO:0000256" key="1">
    <source>
        <dbReference type="ARBA" id="ARBA00008061"/>
    </source>
</evidence>
<dbReference type="SMART" id="SM00642">
    <property type="entry name" value="Aamy"/>
    <property type="match status" value="1"/>
</dbReference>
<organism evidence="3 4">
    <name type="scientific">Bifidobacterium castoris</name>
    <dbReference type="NCBI Taxonomy" id="2306972"/>
    <lineage>
        <taxon>Bacteria</taxon>
        <taxon>Bacillati</taxon>
        <taxon>Actinomycetota</taxon>
        <taxon>Actinomycetes</taxon>
        <taxon>Bifidobacteriales</taxon>
        <taxon>Bifidobacteriaceae</taxon>
        <taxon>Bifidobacterium</taxon>
    </lineage>
</organism>
<comment type="caution">
    <text evidence="3">The sequence shown here is derived from an EMBL/GenBank/DDBJ whole genome shotgun (WGS) entry which is preliminary data.</text>
</comment>
<dbReference type="SUPFAM" id="SSF51011">
    <property type="entry name" value="Glycosyl hydrolase domain"/>
    <property type="match status" value="1"/>
</dbReference>
<dbReference type="AlphaFoldDB" id="A0A430F4K5"/>
<dbReference type="InterPro" id="IPR013783">
    <property type="entry name" value="Ig-like_fold"/>
</dbReference>
<keyword evidence="4" id="KW-1185">Reference proteome</keyword>
<evidence type="ECO:0000313" key="4">
    <source>
        <dbReference type="Proteomes" id="UP000288052"/>
    </source>
</evidence>
<name>A0A430F4K5_9BIFI</name>
<accession>A0A430F4K5</accession>
<dbReference type="EMBL" id="QXGI01000011">
    <property type="protein sequence ID" value="RSX44912.1"/>
    <property type="molecule type" value="Genomic_DNA"/>
</dbReference>
<dbReference type="InterPro" id="IPR006047">
    <property type="entry name" value="GH13_cat_dom"/>
</dbReference>
<dbReference type="GO" id="GO:0004135">
    <property type="term" value="F:amylo-alpha-1,6-glucosidase activity"/>
    <property type="evidence" value="ECO:0007669"/>
    <property type="project" value="InterPro"/>
</dbReference>
<dbReference type="GO" id="GO:0005980">
    <property type="term" value="P:glycogen catabolic process"/>
    <property type="evidence" value="ECO:0007669"/>
    <property type="project" value="InterPro"/>
</dbReference>
<dbReference type="OrthoDB" id="3236218at2"/>
<comment type="similarity">
    <text evidence="1">Belongs to the glycosyl hydrolase 13 family.</text>
</comment>
<dbReference type="SUPFAM" id="SSF51445">
    <property type="entry name" value="(Trans)glycosidases"/>
    <property type="match status" value="1"/>
</dbReference>
<evidence type="ECO:0000259" key="2">
    <source>
        <dbReference type="SMART" id="SM00642"/>
    </source>
</evidence>
<dbReference type="PANTHER" id="PTHR43002">
    <property type="entry name" value="GLYCOGEN DEBRANCHING ENZYME"/>
    <property type="match status" value="1"/>
</dbReference>
<dbReference type="Proteomes" id="UP000288052">
    <property type="component" value="Unassembled WGS sequence"/>
</dbReference>
<dbReference type="Gene3D" id="3.20.20.80">
    <property type="entry name" value="Glycosidases"/>
    <property type="match status" value="1"/>
</dbReference>
<dbReference type="InterPro" id="IPR044505">
    <property type="entry name" value="GlgX_Isoamylase_N_E_set"/>
</dbReference>
<dbReference type="CDD" id="cd02856">
    <property type="entry name" value="E_set_GDE_Isoamylase_N"/>
    <property type="match status" value="1"/>
</dbReference>
<protein>
    <submittedName>
        <fullName evidence="3">Glycogen-debranching protein</fullName>
    </submittedName>
</protein>
<dbReference type="SUPFAM" id="SSF81296">
    <property type="entry name" value="E set domains"/>
    <property type="match status" value="1"/>
</dbReference>
<feature type="domain" description="Glycosyl hydrolase family 13 catalytic" evidence="2">
    <location>
        <begin position="212"/>
        <end position="638"/>
    </location>
</feature>
<proteinExistence type="inferred from homology"/>
<dbReference type="RefSeq" id="WP_126032864.1">
    <property type="nucleotide sequence ID" value="NZ_QXGI01000011.1"/>
</dbReference>
<dbReference type="InterPro" id="IPR014756">
    <property type="entry name" value="Ig_E-set"/>
</dbReference>
<dbReference type="Pfam" id="PF00128">
    <property type="entry name" value="Alpha-amylase"/>
    <property type="match status" value="1"/>
</dbReference>
<dbReference type="CDD" id="cd11326">
    <property type="entry name" value="AmyAc_Glg_debranch"/>
    <property type="match status" value="1"/>
</dbReference>
<dbReference type="NCBIfam" id="TIGR02100">
    <property type="entry name" value="glgX_debranch"/>
    <property type="match status" value="1"/>
</dbReference>
<dbReference type="InterPro" id="IPR017853">
    <property type="entry name" value="GH"/>
</dbReference>
<reference evidence="3 4" key="1">
    <citation type="submission" date="2018-09" db="EMBL/GenBank/DDBJ databases">
        <title>Characterization of the phylogenetic diversity of five novel species belonging to the genus Bifidobacterium.</title>
        <authorList>
            <person name="Lugli G.A."/>
            <person name="Duranti S."/>
            <person name="Milani C."/>
        </authorList>
    </citation>
    <scope>NUCLEOTIDE SEQUENCE [LARGE SCALE GENOMIC DNA]</scope>
    <source>
        <strain evidence="3 4">2020B</strain>
    </source>
</reference>
<gene>
    <name evidence="3" type="ORF">D2E22_1900</name>
</gene>
<dbReference type="InterPro" id="IPR011837">
    <property type="entry name" value="Glycogen_debranch_GlgX"/>
</dbReference>
<sequence>MQLPELHRYATRPGLFFTDDGGADVVARSETADQLWFSVLEPIDEPSRFYNEAVRINEEPTLPFIDQVRRFPICTRVLKSLGVRETLFRMEGPRYGLWYLHLDKAWDGMHYGYRADGAWDPRHGLRFNPYKFLLDPYAKGIEGSMTLDPAAFAYDCSLKNGLIKGSAWGAMNRLDSLGKVPISVAIDDRDVTKHDADPSHPHVPWSRTVIYELHVKGFTAKAPWLPEELRGTYAGLAHPTTLAYLQGLGVTSIELLPIMAKQSEVFLQERNCANYWGYSTLSFFSPEPSYATRTAQRRGARAVRHEVIEMVRALHSAGFEVIMDVVFNHTCEGGNAGPSVCWRGLDNLTFYRQQHQGGELEDTTGCGNTIDFTDTHNITFAVDALSYWAKRIGIDGFRFDLGVSLARLNGSFTPYHPFLYALRSEPLLGNLKLIMEPWDLGEQGWRTGQFLSPFAEWNDRFRDATRRFWVREVNDGACEGVGMQEMATRLCGSADLFATDPGRGATSSINFVTAHDGFTLADLTQYSAKHNEANGEHNNDGADTNNCANFGVEGPCDDPHVALLRERARMNMLGTLMLSLGTPMMLAGDEFNNSQGGNNNAYCQDNDITWLDWDWILPETKTPEYMRMESISRLIAVRKSLDIYNHEDFFTRLSQLGLLKPSSRIQWLLPDGTTPMERDWFDTSIRSFTMRLLSKDELDVAIVVNGCDKPLRFHMPPDAHWDVLWSSAETTGERPCPGMHEERFTVPLEKSFWVDRAMRRQHDADETFTQMMEQAQRNASDAASRDGTTMASGAARSGHYVPKSARAGAPNWAMCAAGGGDADPTMLGLPRIERAIRKNVADSATPSSPIGHVIDADRYTTAVDADGVGTHIWTFPALSISILLQRSKAEEG</sequence>
<evidence type="ECO:0000313" key="3">
    <source>
        <dbReference type="EMBL" id="RSX44912.1"/>
    </source>
</evidence>
<dbReference type="Gene3D" id="2.60.40.10">
    <property type="entry name" value="Immunoglobulins"/>
    <property type="match status" value="1"/>
</dbReference>